<evidence type="ECO:0000259" key="2">
    <source>
        <dbReference type="SMART" id="SM00128"/>
    </source>
</evidence>
<dbReference type="GO" id="GO:0046856">
    <property type="term" value="P:phosphatidylinositol dephosphorylation"/>
    <property type="evidence" value="ECO:0007669"/>
    <property type="project" value="InterPro"/>
</dbReference>
<dbReference type="GO" id="GO:0004439">
    <property type="term" value="F:phosphatidylinositol-4,5-bisphosphate 5-phosphatase activity"/>
    <property type="evidence" value="ECO:0007669"/>
    <property type="project" value="TreeGrafter"/>
</dbReference>
<dbReference type="eggNOG" id="KOG0565">
    <property type="taxonomic scope" value="Eukaryota"/>
</dbReference>
<dbReference type="KEGG" id="abe:ARB_03979"/>
<evidence type="ECO:0000256" key="1">
    <source>
        <dbReference type="SAM" id="Phobius"/>
    </source>
</evidence>
<keyword evidence="1" id="KW-0472">Membrane</keyword>
<dbReference type="InterPro" id="IPR046985">
    <property type="entry name" value="IP5"/>
</dbReference>
<protein>
    <submittedName>
        <fullName evidence="3">Inositol 5-phosphatase, putative</fullName>
    </submittedName>
</protein>
<dbReference type="SMART" id="SM00128">
    <property type="entry name" value="IPPc"/>
    <property type="match status" value="1"/>
</dbReference>
<accession>D4AKF7</accession>
<dbReference type="HOGENOM" id="CLU_025224_1_1_1"/>
<feature type="domain" description="Inositol polyphosphate-related phosphatase" evidence="2">
    <location>
        <begin position="6"/>
        <end position="373"/>
    </location>
</feature>
<dbReference type="RefSeq" id="XP_003017103.1">
    <property type="nucleotide sequence ID" value="XM_003017057.1"/>
</dbReference>
<name>D4AKF7_ARTBC</name>
<dbReference type="Pfam" id="PF22669">
    <property type="entry name" value="Exo_endo_phos2"/>
    <property type="match status" value="1"/>
</dbReference>
<sequence length="439" mass="49693">MLTSKSWLNAYILTFNCARNTIDTQVFASHLFDGLPKDSDPVSYPEVLVLSLQEIAPIAYAFLGGPFLEWYFDAFRLAVDLATPEDQRYQNVMTKNVGMTAIMVFIRDDYVDRIAWKEEAEVGVGVHQAGNKGAVGARIGYQVDYDSEDQLPLTFVSLHLAPDESAIDRRNQDWKDICQRLVFTGCDVAGQSGRQHRQYDEEGTPLIANYHGSERGSGMYSPNTYLFVAGDFNYRTSHRDPQPGDIHAFPQPTNDTSSRNHYMHLLAHDQLTRERLANRTMHHLSERPITFPPSYKYSLEAREGSLHHPEEGFKWAKNRWPSWCDRILYLENPFPGDESQKVQVHHYGILPLFQTSDHRAVVVSLSVPLKTPPALQDSSAISPPFDIDHDWRSKRLIARKKEIAVGTMAYLALTWEGNGLILAAILGIAAGYFTLYGLE</sequence>
<proteinExistence type="predicted"/>
<keyword evidence="4" id="KW-1185">Reference proteome</keyword>
<keyword evidence="1" id="KW-0812">Transmembrane</keyword>
<dbReference type="PANTHER" id="PTHR11200">
    <property type="entry name" value="INOSITOL 5-PHOSPHATASE"/>
    <property type="match status" value="1"/>
</dbReference>
<feature type="transmembrane region" description="Helical" evidence="1">
    <location>
        <begin position="419"/>
        <end position="438"/>
    </location>
</feature>
<keyword evidence="1" id="KW-1133">Transmembrane helix</keyword>
<reference evidence="4" key="1">
    <citation type="journal article" date="2011" name="Genome Biol.">
        <title>Comparative and functional genomics provide insights into the pathogenicity of dermatophytic fungi.</title>
        <authorList>
            <person name="Burmester A."/>
            <person name="Shelest E."/>
            <person name="Gloeckner G."/>
            <person name="Heddergott C."/>
            <person name="Schindler S."/>
            <person name="Staib P."/>
            <person name="Heidel A."/>
            <person name="Felder M."/>
            <person name="Petzold A."/>
            <person name="Szafranski K."/>
            <person name="Feuermann M."/>
            <person name="Pedruzzi I."/>
            <person name="Priebe S."/>
            <person name="Groth M."/>
            <person name="Winkler R."/>
            <person name="Li W."/>
            <person name="Kniemeyer O."/>
            <person name="Schroeckh V."/>
            <person name="Hertweck C."/>
            <person name="Hube B."/>
            <person name="White T.C."/>
            <person name="Platzer M."/>
            <person name="Guthke R."/>
            <person name="Heitman J."/>
            <person name="Woestemeyer J."/>
            <person name="Zipfel P.F."/>
            <person name="Monod M."/>
            <person name="Brakhage A.A."/>
        </authorList>
    </citation>
    <scope>NUCLEOTIDE SEQUENCE [LARGE SCALE GENOMIC DNA]</scope>
    <source>
        <strain evidence="4">ATCC MYA-4681 / CBS 112371</strain>
    </source>
</reference>
<dbReference type="OrthoDB" id="62798at2759"/>
<dbReference type="AlphaFoldDB" id="D4AKF7"/>
<dbReference type="InterPro" id="IPR000300">
    <property type="entry name" value="IPPc"/>
</dbReference>
<evidence type="ECO:0000313" key="3">
    <source>
        <dbReference type="EMBL" id="EFE36458.1"/>
    </source>
</evidence>
<comment type="caution">
    <text evidence="3">The sequence shown here is derived from an EMBL/GenBank/DDBJ whole genome shotgun (WGS) entry which is preliminary data.</text>
</comment>
<dbReference type="STRING" id="663331.D4AKF7"/>
<dbReference type="InterPro" id="IPR036691">
    <property type="entry name" value="Endo/exonu/phosph_ase_sf"/>
</dbReference>
<dbReference type="EMBL" id="ABSU01000001">
    <property type="protein sequence ID" value="EFE36458.1"/>
    <property type="molecule type" value="Genomic_DNA"/>
</dbReference>
<dbReference type="Proteomes" id="UP000008866">
    <property type="component" value="Unassembled WGS sequence"/>
</dbReference>
<evidence type="ECO:0000313" key="4">
    <source>
        <dbReference type="Proteomes" id="UP000008866"/>
    </source>
</evidence>
<dbReference type="PANTHER" id="PTHR11200:SF286">
    <property type="entry name" value="5-PHOSPHATASE, PUTATIVE (AFU_ORTHOLOGUE AFUA_5G07600)-RELATED"/>
    <property type="match status" value="1"/>
</dbReference>
<dbReference type="SUPFAM" id="SSF56219">
    <property type="entry name" value="DNase I-like"/>
    <property type="match status" value="1"/>
</dbReference>
<dbReference type="Gene3D" id="3.60.10.10">
    <property type="entry name" value="Endonuclease/exonuclease/phosphatase"/>
    <property type="match status" value="1"/>
</dbReference>
<organism evidence="3 4">
    <name type="scientific">Arthroderma benhamiae (strain ATCC MYA-4681 / CBS 112371)</name>
    <name type="common">Trichophyton mentagrophytes</name>
    <dbReference type="NCBI Taxonomy" id="663331"/>
    <lineage>
        <taxon>Eukaryota</taxon>
        <taxon>Fungi</taxon>
        <taxon>Dikarya</taxon>
        <taxon>Ascomycota</taxon>
        <taxon>Pezizomycotina</taxon>
        <taxon>Eurotiomycetes</taxon>
        <taxon>Eurotiomycetidae</taxon>
        <taxon>Onygenales</taxon>
        <taxon>Arthrodermataceae</taxon>
        <taxon>Trichophyton</taxon>
    </lineage>
</organism>
<gene>
    <name evidence="3" type="ORF">ARB_03979</name>
</gene>
<dbReference type="GeneID" id="9526906"/>
<dbReference type="OMA" id="HRYPGWT"/>